<dbReference type="STRING" id="196109.A0A136JKJ0"/>
<dbReference type="Proteomes" id="UP000070501">
    <property type="component" value="Unassembled WGS sequence"/>
</dbReference>
<gene>
    <name evidence="2" type="ORF">Micbo1qcDRAFT_230248</name>
</gene>
<sequence length="553" mass="60273">MICICCKAGMKHCLNTLLCMWYCLVTSVAVADVPHHSVADENSVRLWESGVFGPQQNQTFLSSDVRAPVFMVHKFELDQTAPGSHIYLSFPVGGQLQSPVILSARDRSVVYIDPSWNGGGALDYQPYHSQNFLTFWTGKGHICWGTGGCILLNDHYPIFKNITSNHADFIGADNHEFQLTSDGTALINIFYKVNMSATAVGGPEDALIHNNAFQEIDIETGEPRFTWIASDHFTFDESFNEFADDPAIGGGWDWFHMNSIQKTPGGNYLISARHLCVLALISGEDGRVLWRLGGKHNDFLDLSGDGSATGFCFQHHARFVTDSWDEITLFDNRAMRSTAAAAAAAAGEQACSRALRLRLDLDAMTADLVHGWAHPLGVQAWAQGGVQALPGGGAMIGWGKVPSFTEFTAAGDTVLEVQLSPWDTAAGGRHGSSVYRVYKHDYKAYPPWGPSVAVKDGCVYVSWNGATEVDTWEVLRGSDPGNVTSQGVRVPRAGFETAIRIPQTEDLPVVQIAARDKDGNVLGHAGVVDARTGDKLSPNIQFRSLERTRLGPQ</sequence>
<feature type="signal peptide" evidence="1">
    <location>
        <begin position="1"/>
        <end position="31"/>
    </location>
</feature>
<feature type="chain" id="PRO_5007293884" evidence="1">
    <location>
        <begin position="32"/>
        <end position="553"/>
    </location>
</feature>
<dbReference type="EMBL" id="KQ964245">
    <property type="protein sequence ID" value="KXJ97652.1"/>
    <property type="molecule type" value="Genomic_DNA"/>
</dbReference>
<name>A0A136JKJ0_9PEZI</name>
<accession>A0A136JKJ0</accession>
<proteinExistence type="predicted"/>
<evidence type="ECO:0000313" key="3">
    <source>
        <dbReference type="Proteomes" id="UP000070501"/>
    </source>
</evidence>
<keyword evidence="3" id="KW-1185">Reference proteome</keyword>
<dbReference type="Pfam" id="PF14269">
    <property type="entry name" value="Arylsulfotran_2"/>
    <property type="match status" value="1"/>
</dbReference>
<organism evidence="2 3">
    <name type="scientific">Microdochium bolleyi</name>
    <dbReference type="NCBI Taxonomy" id="196109"/>
    <lineage>
        <taxon>Eukaryota</taxon>
        <taxon>Fungi</taxon>
        <taxon>Dikarya</taxon>
        <taxon>Ascomycota</taxon>
        <taxon>Pezizomycotina</taxon>
        <taxon>Sordariomycetes</taxon>
        <taxon>Xylariomycetidae</taxon>
        <taxon>Xylariales</taxon>
        <taxon>Microdochiaceae</taxon>
        <taxon>Microdochium</taxon>
    </lineage>
</organism>
<dbReference type="AlphaFoldDB" id="A0A136JKJ0"/>
<protein>
    <submittedName>
        <fullName evidence="2">ASST-domain-containing protein</fullName>
    </submittedName>
</protein>
<dbReference type="InterPro" id="IPR039535">
    <property type="entry name" value="ASST-like"/>
</dbReference>
<keyword evidence="1" id="KW-0732">Signal</keyword>
<dbReference type="PANTHER" id="PTHR35340:SF5">
    <property type="entry name" value="ASST-DOMAIN-CONTAINING PROTEIN"/>
    <property type="match status" value="1"/>
</dbReference>
<dbReference type="InterPro" id="IPR053143">
    <property type="entry name" value="Arylsulfate_ST"/>
</dbReference>
<evidence type="ECO:0000256" key="1">
    <source>
        <dbReference type="SAM" id="SignalP"/>
    </source>
</evidence>
<dbReference type="PANTHER" id="PTHR35340">
    <property type="entry name" value="PQQ ENZYME REPEAT PROTEIN-RELATED"/>
    <property type="match status" value="1"/>
</dbReference>
<dbReference type="OrthoDB" id="5427350at2759"/>
<dbReference type="InParanoid" id="A0A136JKJ0"/>
<evidence type="ECO:0000313" key="2">
    <source>
        <dbReference type="EMBL" id="KXJ97652.1"/>
    </source>
</evidence>
<reference evidence="3" key="1">
    <citation type="submission" date="2016-02" db="EMBL/GenBank/DDBJ databases">
        <title>Draft genome sequence of Microdochium bolleyi, a fungal endophyte of beachgrass.</title>
        <authorList>
            <consortium name="DOE Joint Genome Institute"/>
            <person name="David A.S."/>
            <person name="May G."/>
            <person name="Haridas S."/>
            <person name="Lim J."/>
            <person name="Wang M."/>
            <person name="Labutti K."/>
            <person name="Lipzen A."/>
            <person name="Barry K."/>
            <person name="Grigoriev I.V."/>
        </authorList>
    </citation>
    <scope>NUCLEOTIDE SEQUENCE [LARGE SCALE GENOMIC DNA]</scope>
    <source>
        <strain evidence="3">J235TASD1</strain>
    </source>
</reference>